<reference evidence="6 7" key="1">
    <citation type="submission" date="2019-03" db="EMBL/GenBank/DDBJ databases">
        <title>Three New Species of Nocardioides, Nocardioides euryhalodurans sp. nov., Nocardioides seonyuensis sp. nov. and Nocardioides eburneoflavus sp. nov. Iolated from Soil.</title>
        <authorList>
            <person name="Roh S.G."/>
            <person name="Lee C."/>
            <person name="Kim M.-K."/>
            <person name="Kim S.B."/>
        </authorList>
    </citation>
    <scope>NUCLEOTIDE SEQUENCE [LARGE SCALE GENOMIC DNA]</scope>
    <source>
        <strain evidence="6 7">MMS17-SY207-3</strain>
    </source>
</reference>
<dbReference type="RefSeq" id="WP_135268125.1">
    <property type="nucleotide sequence ID" value="NZ_CP038436.1"/>
</dbReference>
<evidence type="ECO:0000256" key="2">
    <source>
        <dbReference type="ARBA" id="ARBA00023125"/>
    </source>
</evidence>
<dbReference type="PROSITE" id="PS50977">
    <property type="entry name" value="HTH_TETR_2"/>
    <property type="match status" value="1"/>
</dbReference>
<keyword evidence="3" id="KW-0804">Transcription</keyword>
<evidence type="ECO:0000256" key="1">
    <source>
        <dbReference type="ARBA" id="ARBA00023015"/>
    </source>
</evidence>
<dbReference type="InterPro" id="IPR054129">
    <property type="entry name" value="DesT_TetR_C"/>
</dbReference>
<accession>A0A4P7IFS0</accession>
<dbReference type="Gene3D" id="1.10.357.10">
    <property type="entry name" value="Tetracycline Repressor, domain 2"/>
    <property type="match status" value="1"/>
</dbReference>
<dbReference type="KEGG" id="nsn:EXE58_12105"/>
<proteinExistence type="predicted"/>
<feature type="DNA-binding region" description="H-T-H motif" evidence="4">
    <location>
        <begin position="34"/>
        <end position="53"/>
    </location>
</feature>
<dbReference type="Proteomes" id="UP000294853">
    <property type="component" value="Chromosome"/>
</dbReference>
<gene>
    <name evidence="6" type="ORF">EXE58_12105</name>
</gene>
<evidence type="ECO:0000313" key="7">
    <source>
        <dbReference type="Proteomes" id="UP000294853"/>
    </source>
</evidence>
<evidence type="ECO:0000259" key="5">
    <source>
        <dbReference type="PROSITE" id="PS50977"/>
    </source>
</evidence>
<dbReference type="PANTHER" id="PTHR30055:SF174">
    <property type="entry name" value="TRANSCRIPTIONAL REGULATORY PROTEIN (PROBABLY TETR-FAMILY)-RELATED"/>
    <property type="match status" value="1"/>
</dbReference>
<dbReference type="PRINTS" id="PR00455">
    <property type="entry name" value="HTHTETR"/>
</dbReference>
<dbReference type="OrthoDB" id="8479950at2"/>
<dbReference type="EMBL" id="CP038436">
    <property type="protein sequence ID" value="QBX56134.1"/>
    <property type="molecule type" value="Genomic_DNA"/>
</dbReference>
<dbReference type="Pfam" id="PF21943">
    <property type="entry name" value="TetR_C_46"/>
    <property type="match status" value="1"/>
</dbReference>
<dbReference type="InterPro" id="IPR050109">
    <property type="entry name" value="HTH-type_TetR-like_transc_reg"/>
</dbReference>
<keyword evidence="1" id="KW-0805">Transcription regulation</keyword>
<sequence>MTTRRTRLSPEERRTQLLDLGAHLFATRSVEEISIDVLAEEAGVSRGLLYHYFGNKSDFREAVIRHAVEDLVAQTAPPAEGEPVERLLASLGVYVDYVLANLTLYRSLVRAAAGGTDEVLALYEEGRAALTDRIFREDAQGEILVDTPRTRLVVRGWSAMTEEMVLSWAEDPAGMTREELLGVLALSLPALVELTP</sequence>
<dbReference type="GO" id="GO:0003700">
    <property type="term" value="F:DNA-binding transcription factor activity"/>
    <property type="evidence" value="ECO:0007669"/>
    <property type="project" value="TreeGrafter"/>
</dbReference>
<dbReference type="AlphaFoldDB" id="A0A4P7IFS0"/>
<keyword evidence="7" id="KW-1185">Reference proteome</keyword>
<keyword evidence="2 4" id="KW-0238">DNA-binding</keyword>
<evidence type="ECO:0000313" key="6">
    <source>
        <dbReference type="EMBL" id="QBX56134.1"/>
    </source>
</evidence>
<feature type="domain" description="HTH tetR-type" evidence="5">
    <location>
        <begin position="11"/>
        <end position="71"/>
    </location>
</feature>
<dbReference type="SUPFAM" id="SSF46689">
    <property type="entry name" value="Homeodomain-like"/>
    <property type="match status" value="1"/>
</dbReference>
<dbReference type="GO" id="GO:0000976">
    <property type="term" value="F:transcription cis-regulatory region binding"/>
    <property type="evidence" value="ECO:0007669"/>
    <property type="project" value="TreeGrafter"/>
</dbReference>
<dbReference type="PANTHER" id="PTHR30055">
    <property type="entry name" value="HTH-TYPE TRANSCRIPTIONAL REGULATOR RUTR"/>
    <property type="match status" value="1"/>
</dbReference>
<protein>
    <submittedName>
        <fullName evidence="6">TetR/AcrR family transcriptional regulator</fullName>
    </submittedName>
</protein>
<dbReference type="Pfam" id="PF00440">
    <property type="entry name" value="TetR_N"/>
    <property type="match status" value="1"/>
</dbReference>
<evidence type="ECO:0000256" key="3">
    <source>
        <dbReference type="ARBA" id="ARBA00023163"/>
    </source>
</evidence>
<organism evidence="6 7">
    <name type="scientific">Nocardioides seonyuensis</name>
    <dbReference type="NCBI Taxonomy" id="2518371"/>
    <lineage>
        <taxon>Bacteria</taxon>
        <taxon>Bacillati</taxon>
        <taxon>Actinomycetota</taxon>
        <taxon>Actinomycetes</taxon>
        <taxon>Propionibacteriales</taxon>
        <taxon>Nocardioidaceae</taxon>
        <taxon>Nocardioides</taxon>
    </lineage>
</organism>
<dbReference type="InterPro" id="IPR001647">
    <property type="entry name" value="HTH_TetR"/>
</dbReference>
<evidence type="ECO:0000256" key="4">
    <source>
        <dbReference type="PROSITE-ProRule" id="PRU00335"/>
    </source>
</evidence>
<name>A0A4P7IFS0_9ACTN</name>
<dbReference type="InterPro" id="IPR009057">
    <property type="entry name" value="Homeodomain-like_sf"/>
</dbReference>